<protein>
    <submittedName>
        <fullName evidence="2">Uncharacterized protein</fullName>
    </submittedName>
</protein>
<keyword evidence="1" id="KW-1133">Transmembrane helix</keyword>
<evidence type="ECO:0000313" key="2">
    <source>
        <dbReference type="EMBL" id="JAP60900.1"/>
    </source>
</evidence>
<name>A0A0V0J723_SCHSO</name>
<proteinExistence type="predicted"/>
<gene>
    <name evidence="2" type="ORF">TR93853</name>
</gene>
<feature type="transmembrane region" description="Helical" evidence="1">
    <location>
        <begin position="159"/>
        <end position="180"/>
    </location>
</feature>
<dbReference type="EMBL" id="GEEE01002325">
    <property type="protein sequence ID" value="JAP60900.1"/>
    <property type="molecule type" value="Transcribed_RNA"/>
</dbReference>
<sequence>MENSGSSSSVSYGDRDHYKLCTNASLKTTLGFGIFFQLAALCFGIAMLSVNSWVKIYVAVAGIGVDKFTRTRTFGPVSECFPPPPPGAFAPTTQEGCYLKDFGQYSGTKIDPQQPGLASAEVGLLAFGILFNALALAMVCHLAVMWCRAPYDSVFVRNFRLAVGIVSTVCCNSYIHSTYFPL</sequence>
<keyword evidence="1" id="KW-0812">Transmembrane</keyword>
<keyword evidence="1" id="KW-0472">Membrane</keyword>
<organism evidence="2">
    <name type="scientific">Schistocephalus solidus</name>
    <name type="common">Tapeworm</name>
    <dbReference type="NCBI Taxonomy" id="70667"/>
    <lineage>
        <taxon>Eukaryota</taxon>
        <taxon>Metazoa</taxon>
        <taxon>Spiralia</taxon>
        <taxon>Lophotrochozoa</taxon>
        <taxon>Platyhelminthes</taxon>
        <taxon>Cestoda</taxon>
        <taxon>Eucestoda</taxon>
        <taxon>Diphyllobothriidea</taxon>
        <taxon>Diphyllobothriidae</taxon>
        <taxon>Schistocephalus</taxon>
    </lineage>
</organism>
<evidence type="ECO:0000256" key="1">
    <source>
        <dbReference type="SAM" id="Phobius"/>
    </source>
</evidence>
<feature type="transmembrane region" description="Helical" evidence="1">
    <location>
        <begin position="124"/>
        <end position="147"/>
    </location>
</feature>
<dbReference type="AlphaFoldDB" id="A0A0V0J723"/>
<feature type="transmembrane region" description="Helical" evidence="1">
    <location>
        <begin position="29"/>
        <end position="50"/>
    </location>
</feature>
<reference evidence="2" key="1">
    <citation type="submission" date="2016-01" db="EMBL/GenBank/DDBJ databases">
        <title>Reference transcriptome for the parasite Schistocephalus solidus: insights into the molecular evolution of parasitism.</title>
        <authorList>
            <person name="Hebert F.O."/>
            <person name="Grambauer S."/>
            <person name="Barber I."/>
            <person name="Landry C.R."/>
            <person name="Aubin-Horth N."/>
        </authorList>
    </citation>
    <scope>NUCLEOTIDE SEQUENCE</scope>
</reference>
<accession>A0A0V0J723</accession>